<dbReference type="InterPro" id="IPR036097">
    <property type="entry name" value="HisK_dim/P_sf"/>
</dbReference>
<keyword evidence="4" id="KW-0808">Transferase</keyword>
<dbReference type="InterPro" id="IPR000014">
    <property type="entry name" value="PAS"/>
</dbReference>
<evidence type="ECO:0000256" key="4">
    <source>
        <dbReference type="ARBA" id="ARBA00022679"/>
    </source>
</evidence>
<dbReference type="EC" id="2.7.13.3" evidence="2"/>
<proteinExistence type="predicted"/>
<dbReference type="Pfam" id="PF13426">
    <property type="entry name" value="PAS_9"/>
    <property type="match status" value="2"/>
</dbReference>
<evidence type="ECO:0000313" key="11">
    <source>
        <dbReference type="EMBL" id="GLI32967.1"/>
    </source>
</evidence>
<dbReference type="SUPFAM" id="SSF55874">
    <property type="entry name" value="ATPase domain of HSP90 chaperone/DNA topoisomerase II/histidine kinase"/>
    <property type="match status" value="1"/>
</dbReference>
<dbReference type="PROSITE" id="PS50112">
    <property type="entry name" value="PAS"/>
    <property type="match status" value="2"/>
</dbReference>
<keyword evidence="12" id="KW-1185">Reference proteome</keyword>
<dbReference type="GO" id="GO:0000155">
    <property type="term" value="F:phosphorelay sensor kinase activity"/>
    <property type="evidence" value="ECO:0007669"/>
    <property type="project" value="InterPro"/>
</dbReference>
<keyword evidence="6" id="KW-0175">Coiled coil</keyword>
<dbReference type="Proteomes" id="UP001144372">
    <property type="component" value="Unassembled WGS sequence"/>
</dbReference>
<feature type="region of interest" description="Disordered" evidence="7">
    <location>
        <begin position="491"/>
        <end position="516"/>
    </location>
</feature>
<evidence type="ECO:0000259" key="10">
    <source>
        <dbReference type="PROSITE" id="PS50113"/>
    </source>
</evidence>
<dbReference type="InterPro" id="IPR035965">
    <property type="entry name" value="PAS-like_dom_sf"/>
</dbReference>
<dbReference type="AlphaFoldDB" id="A0A9W6D2D8"/>
<dbReference type="InterPro" id="IPR003661">
    <property type="entry name" value="HisK_dim/P_dom"/>
</dbReference>
<accession>A0A9W6D2D8</accession>
<dbReference type="InterPro" id="IPR001610">
    <property type="entry name" value="PAC"/>
</dbReference>
<evidence type="ECO:0000256" key="6">
    <source>
        <dbReference type="SAM" id="Coils"/>
    </source>
</evidence>
<evidence type="ECO:0000259" key="9">
    <source>
        <dbReference type="PROSITE" id="PS50112"/>
    </source>
</evidence>
<gene>
    <name evidence="11" type="ORF">DAMNIGENAA_04000</name>
</gene>
<dbReference type="CDD" id="cd00082">
    <property type="entry name" value="HisKA"/>
    <property type="match status" value="1"/>
</dbReference>
<dbReference type="Pfam" id="PF00512">
    <property type="entry name" value="HisKA"/>
    <property type="match status" value="1"/>
</dbReference>
<feature type="domain" description="PAS" evidence="9">
    <location>
        <begin position="38"/>
        <end position="109"/>
    </location>
</feature>
<dbReference type="SUPFAM" id="SSF55785">
    <property type="entry name" value="PYP-like sensor domain (PAS domain)"/>
    <property type="match status" value="2"/>
</dbReference>
<dbReference type="CDD" id="cd00130">
    <property type="entry name" value="PAS"/>
    <property type="match status" value="2"/>
</dbReference>
<evidence type="ECO:0000256" key="7">
    <source>
        <dbReference type="SAM" id="MobiDB-lite"/>
    </source>
</evidence>
<feature type="domain" description="Histidine kinase" evidence="8">
    <location>
        <begin position="328"/>
        <end position="467"/>
    </location>
</feature>
<dbReference type="Gene3D" id="1.10.287.130">
    <property type="match status" value="1"/>
</dbReference>
<dbReference type="SUPFAM" id="SSF47384">
    <property type="entry name" value="Homodimeric domain of signal transducing histidine kinase"/>
    <property type="match status" value="1"/>
</dbReference>
<dbReference type="NCBIfam" id="TIGR00229">
    <property type="entry name" value="sensory_box"/>
    <property type="match status" value="2"/>
</dbReference>
<dbReference type="InterPro" id="IPR052162">
    <property type="entry name" value="Sensor_kinase/Photoreceptor"/>
</dbReference>
<evidence type="ECO:0000259" key="8">
    <source>
        <dbReference type="PROSITE" id="PS50109"/>
    </source>
</evidence>
<dbReference type="Gene3D" id="3.30.450.20">
    <property type="entry name" value="PAS domain"/>
    <property type="match status" value="2"/>
</dbReference>
<reference evidence="11" key="1">
    <citation type="submission" date="2022-12" db="EMBL/GenBank/DDBJ databases">
        <title>Reference genome sequencing for broad-spectrum identification of bacterial and archaeal isolates by mass spectrometry.</title>
        <authorList>
            <person name="Sekiguchi Y."/>
            <person name="Tourlousse D.M."/>
        </authorList>
    </citation>
    <scope>NUCLEOTIDE SEQUENCE</scope>
    <source>
        <strain evidence="11">ASRB1</strain>
    </source>
</reference>
<dbReference type="EMBL" id="BSDR01000001">
    <property type="protein sequence ID" value="GLI32967.1"/>
    <property type="molecule type" value="Genomic_DNA"/>
</dbReference>
<dbReference type="RefSeq" id="WP_281791985.1">
    <property type="nucleotide sequence ID" value="NZ_BSDR01000001.1"/>
</dbReference>
<dbReference type="InterPro" id="IPR005467">
    <property type="entry name" value="His_kinase_dom"/>
</dbReference>
<evidence type="ECO:0000256" key="3">
    <source>
        <dbReference type="ARBA" id="ARBA00022553"/>
    </source>
</evidence>
<organism evidence="11 12">
    <name type="scientific">Desulforhabdus amnigena</name>
    <dbReference type="NCBI Taxonomy" id="40218"/>
    <lineage>
        <taxon>Bacteria</taxon>
        <taxon>Pseudomonadati</taxon>
        <taxon>Thermodesulfobacteriota</taxon>
        <taxon>Syntrophobacteria</taxon>
        <taxon>Syntrophobacterales</taxon>
        <taxon>Syntrophobacteraceae</taxon>
        <taxon>Desulforhabdus</taxon>
    </lineage>
</organism>
<name>A0A9W6D2D8_9BACT</name>
<comment type="caution">
    <text evidence="11">The sequence shown here is derived from an EMBL/GenBank/DDBJ whole genome shotgun (WGS) entry which is preliminary data.</text>
</comment>
<dbReference type="PROSITE" id="PS50113">
    <property type="entry name" value="PAC"/>
    <property type="match status" value="1"/>
</dbReference>
<comment type="catalytic activity">
    <reaction evidence="1">
        <text>ATP + protein L-histidine = ADP + protein N-phospho-L-histidine.</text>
        <dbReference type="EC" id="2.7.13.3"/>
    </reaction>
</comment>
<dbReference type="PANTHER" id="PTHR43304:SF1">
    <property type="entry name" value="PAC DOMAIN-CONTAINING PROTEIN"/>
    <property type="match status" value="1"/>
</dbReference>
<dbReference type="InterPro" id="IPR000700">
    <property type="entry name" value="PAS-assoc_C"/>
</dbReference>
<keyword evidence="3" id="KW-0597">Phosphoprotein</keyword>
<dbReference type="Gene3D" id="3.30.565.10">
    <property type="entry name" value="Histidine kinase-like ATPase, C-terminal domain"/>
    <property type="match status" value="1"/>
</dbReference>
<feature type="domain" description="PAS" evidence="9">
    <location>
        <begin position="164"/>
        <end position="235"/>
    </location>
</feature>
<feature type="domain" description="PAC" evidence="10">
    <location>
        <begin position="238"/>
        <end position="290"/>
    </location>
</feature>
<evidence type="ECO:0000313" key="12">
    <source>
        <dbReference type="Proteomes" id="UP001144372"/>
    </source>
</evidence>
<evidence type="ECO:0000256" key="5">
    <source>
        <dbReference type="ARBA" id="ARBA00022777"/>
    </source>
</evidence>
<dbReference type="SMART" id="SM00086">
    <property type="entry name" value="PAC"/>
    <property type="match status" value="2"/>
</dbReference>
<sequence>MAQHSDDNWENLQAKIMGLGEHSLRKSHYPELQEKLKELERFKALIDQANDLIFLLQVPGGEIADGNQSACRQLGFSRESLLAKTLPDLLPPETAAWMRSYFSNLEENVGRREILTTSLRRKNGETFPVEMTLHLVPFHDSVYAVVVVRDITERSQALAALTVSEQKYRTLVESSSDAILMMDPQRKIVSCNRAFLDLFGYEENEVLGKSIRIAHVSDESFQSLRRTAFPIVQNMGSFRTEWQLKRKDGSIFPVEGSISVIKSPDGSLNGYVAIIRDVSDRKRAEEELRKHRDHLEEMVRERTQDLENAQKALLQREKLKTLGTISATVAHEIRNPLMSIGGFAKRLQKKFPGIPEVEIILKESERLENLLSRITTYLKPTEMGAQECYVNTVILECIDLLSPEMVQQNVQWEVNLPQDIPSAYVDPSILSQVLIHLMKNAFSTMDKTKPMVISAFESDQKIRIDLTYSSWAPECQKAKICLLPETNKEIEMEGPPSPSECSEKWEGPYPQVGNSI</sequence>
<evidence type="ECO:0000256" key="2">
    <source>
        <dbReference type="ARBA" id="ARBA00012438"/>
    </source>
</evidence>
<dbReference type="SMART" id="SM00388">
    <property type="entry name" value="HisKA"/>
    <property type="match status" value="1"/>
</dbReference>
<feature type="coiled-coil region" evidence="6">
    <location>
        <begin position="281"/>
        <end position="312"/>
    </location>
</feature>
<keyword evidence="5" id="KW-0418">Kinase</keyword>
<dbReference type="PROSITE" id="PS50109">
    <property type="entry name" value="HIS_KIN"/>
    <property type="match status" value="1"/>
</dbReference>
<dbReference type="InterPro" id="IPR036890">
    <property type="entry name" value="HATPase_C_sf"/>
</dbReference>
<dbReference type="PANTHER" id="PTHR43304">
    <property type="entry name" value="PHYTOCHROME-LIKE PROTEIN CPH1"/>
    <property type="match status" value="1"/>
</dbReference>
<evidence type="ECO:0000256" key="1">
    <source>
        <dbReference type="ARBA" id="ARBA00000085"/>
    </source>
</evidence>
<protein>
    <recommendedName>
        <fullName evidence="2">histidine kinase</fullName>
        <ecNumber evidence="2">2.7.13.3</ecNumber>
    </recommendedName>
</protein>
<dbReference type="SMART" id="SM00091">
    <property type="entry name" value="PAS"/>
    <property type="match status" value="2"/>
</dbReference>